<dbReference type="STRING" id="1618436.UV59_C0006G0041"/>
<keyword evidence="2" id="KW-1133">Transmembrane helix</keyword>
<dbReference type="Proteomes" id="UP000034543">
    <property type="component" value="Unassembled WGS sequence"/>
</dbReference>
<keyword evidence="1" id="KW-0732">Signal</keyword>
<dbReference type="Pfam" id="PF13205">
    <property type="entry name" value="Big_5"/>
    <property type="match status" value="1"/>
</dbReference>
<dbReference type="EMBL" id="LCFB01000006">
    <property type="protein sequence ID" value="KKS85585.1"/>
    <property type="molecule type" value="Genomic_DNA"/>
</dbReference>
<dbReference type="AlphaFoldDB" id="A0A0G1CIH0"/>
<feature type="transmembrane region" description="Helical" evidence="2">
    <location>
        <begin position="12"/>
        <end position="31"/>
    </location>
</feature>
<keyword evidence="2" id="KW-0472">Membrane</keyword>
<evidence type="ECO:0000313" key="5">
    <source>
        <dbReference type="Proteomes" id="UP000034543"/>
    </source>
</evidence>
<proteinExistence type="predicted"/>
<evidence type="ECO:0000313" key="4">
    <source>
        <dbReference type="EMBL" id="KKS85585.1"/>
    </source>
</evidence>
<evidence type="ECO:0000256" key="2">
    <source>
        <dbReference type="SAM" id="Phobius"/>
    </source>
</evidence>
<sequence length="252" mass="28152">MNLRRFFTRQNVAILGFVTLIVLLVVVNLFIPTGSRIGPAASPEVINKQGDTILFENDDFQITWLAQTDSYIISVNNSPFETYRQQAEQKFIEILNRPTQELCRLTVSVVTPYFANPDESGIEYFLSFCQKPEPSINPALVQLSVKNVFPAEGTLEAGGTTAGIALTFDRTVSPETAIVSSSPNLTFKTYVHPNRQKELYIEPTSNWEVGKTYQITIHKGLLSQDATAQLKDDVTLTYVVTEHVPADFEETP</sequence>
<name>A0A0G1CIH0_9BACT</name>
<keyword evidence="2" id="KW-0812">Transmembrane</keyword>
<protein>
    <recommendedName>
        <fullName evidence="3">SbsA Ig-like domain-containing protein</fullName>
    </recommendedName>
</protein>
<evidence type="ECO:0000256" key="1">
    <source>
        <dbReference type="ARBA" id="ARBA00022729"/>
    </source>
</evidence>
<dbReference type="InterPro" id="IPR032812">
    <property type="entry name" value="SbsA_Ig"/>
</dbReference>
<comment type="caution">
    <text evidence="4">The sequence shown here is derived from an EMBL/GenBank/DDBJ whole genome shotgun (WGS) entry which is preliminary data.</text>
</comment>
<reference evidence="4 5" key="1">
    <citation type="journal article" date="2015" name="Nature">
        <title>rRNA introns, odd ribosomes, and small enigmatic genomes across a large radiation of phyla.</title>
        <authorList>
            <person name="Brown C.T."/>
            <person name="Hug L.A."/>
            <person name="Thomas B.C."/>
            <person name="Sharon I."/>
            <person name="Castelle C.J."/>
            <person name="Singh A."/>
            <person name="Wilkins M.J."/>
            <person name="Williams K.H."/>
            <person name="Banfield J.F."/>
        </authorList>
    </citation>
    <scope>NUCLEOTIDE SEQUENCE [LARGE SCALE GENOMIC DNA]</scope>
</reference>
<accession>A0A0G1CIH0</accession>
<organism evidence="4 5">
    <name type="scientific">Candidatus Gottesmanbacteria bacterium GW2011_GWA1_43_11</name>
    <dbReference type="NCBI Taxonomy" id="1618436"/>
    <lineage>
        <taxon>Bacteria</taxon>
        <taxon>Candidatus Gottesmaniibacteriota</taxon>
    </lineage>
</organism>
<evidence type="ECO:0000259" key="3">
    <source>
        <dbReference type="Pfam" id="PF13205"/>
    </source>
</evidence>
<gene>
    <name evidence="4" type="ORF">UV59_C0006G0041</name>
</gene>
<feature type="domain" description="SbsA Ig-like" evidence="3">
    <location>
        <begin position="143"/>
        <end position="237"/>
    </location>
</feature>